<proteinExistence type="predicted"/>
<sequence length="201" mass="23387">MENLVDHSELARQVDMWKDSGSSMGFMRYYKLPFSGAMASESGLCFLDAVRMALAYMGKLSLVALELWDAFEEQHSRNLEYVIRRGDAIAFYEYLQSLDIHLDYDLLFRKRLKDSIPDIECFEVFVRTLPLRVYVTCADRWLGWKYRIRCQTETLFRSEYETPGMYPSSTVTARNLNQATARKSKQGPLLATSTRNWDPTV</sequence>
<reference evidence="2" key="1">
    <citation type="submission" date="2023-04" db="EMBL/GenBank/DDBJ databases">
        <title>Phytophthora fragariaefolia NBRC 109709.</title>
        <authorList>
            <person name="Ichikawa N."/>
            <person name="Sato H."/>
            <person name="Tonouchi N."/>
        </authorList>
    </citation>
    <scope>NUCLEOTIDE SEQUENCE</scope>
    <source>
        <strain evidence="2">NBRC 109709</strain>
    </source>
</reference>
<dbReference type="EMBL" id="BSXT01003100">
    <property type="protein sequence ID" value="GMF52547.1"/>
    <property type="molecule type" value="Genomic_DNA"/>
</dbReference>
<dbReference type="Proteomes" id="UP001165121">
    <property type="component" value="Unassembled WGS sequence"/>
</dbReference>
<name>A0A9W7D3H0_9STRA</name>
<protein>
    <submittedName>
        <fullName evidence="2">Unnamed protein product</fullName>
    </submittedName>
</protein>
<accession>A0A9W7D3H0</accession>
<evidence type="ECO:0000256" key="1">
    <source>
        <dbReference type="SAM" id="MobiDB-lite"/>
    </source>
</evidence>
<feature type="compositionally biased region" description="Polar residues" evidence="1">
    <location>
        <begin position="191"/>
        <end position="201"/>
    </location>
</feature>
<comment type="caution">
    <text evidence="2">The sequence shown here is derived from an EMBL/GenBank/DDBJ whole genome shotgun (WGS) entry which is preliminary data.</text>
</comment>
<keyword evidence="3" id="KW-1185">Reference proteome</keyword>
<gene>
    <name evidence="2" type="ORF">Pfra01_002154300</name>
</gene>
<organism evidence="2 3">
    <name type="scientific">Phytophthora fragariaefolia</name>
    <dbReference type="NCBI Taxonomy" id="1490495"/>
    <lineage>
        <taxon>Eukaryota</taxon>
        <taxon>Sar</taxon>
        <taxon>Stramenopiles</taxon>
        <taxon>Oomycota</taxon>
        <taxon>Peronosporomycetes</taxon>
        <taxon>Peronosporales</taxon>
        <taxon>Peronosporaceae</taxon>
        <taxon>Phytophthora</taxon>
    </lineage>
</organism>
<evidence type="ECO:0000313" key="3">
    <source>
        <dbReference type="Proteomes" id="UP001165121"/>
    </source>
</evidence>
<feature type="region of interest" description="Disordered" evidence="1">
    <location>
        <begin position="179"/>
        <end position="201"/>
    </location>
</feature>
<dbReference type="AlphaFoldDB" id="A0A9W7D3H0"/>
<evidence type="ECO:0000313" key="2">
    <source>
        <dbReference type="EMBL" id="GMF52547.1"/>
    </source>
</evidence>